<proteinExistence type="predicted"/>
<dbReference type="EnsemblPlants" id="OBART08G22930.3">
    <property type="protein sequence ID" value="OBART08G22930.3"/>
    <property type="gene ID" value="OBART08G22930"/>
</dbReference>
<dbReference type="Proteomes" id="UP000026960">
    <property type="component" value="Chromosome 8"/>
</dbReference>
<dbReference type="GO" id="GO:0048364">
    <property type="term" value="P:root development"/>
    <property type="evidence" value="ECO:0007669"/>
    <property type="project" value="InterPro"/>
</dbReference>
<dbReference type="Gramene" id="OBART08G22930.3">
    <property type="protein sequence ID" value="OBART08G22930.3"/>
    <property type="gene ID" value="OBART08G22930"/>
</dbReference>
<sequence>MAFHQRSISLPSRPLSKVEEELHSIEACISSPSLTIEMISDGLRRLEDIYSSIEEIMCLPSNQVCSSGQRRLLDGEMECSLELLDLCNAMNEVFTELKAIIQDQQVSLRKGDDAVLQAKIQSYIRLVKKAKMHSKKTLKKVVSDKEECRIVKLLSEARENTRSLFESTMHLLSKQIEMPKLSLISRAFQKKNTMICNDEQLQSAASGTLRLEQDFCSGDWSRAGPISKVEEELHSIEAWISSPSLTIETISDGFRRLGDIYSSIEEIMCLPSNQVCSSEQRRLLDGEMECSLELLDLCNAMNEVFTELKAIIQDLQVSLRKGDGAVLQAKIQSYIRLVKKAKKHSKKTLTKVVSDKEDCRIVKLLSEAREITTSLFESTTHLLSKQIATPKLSLISKAFQKKNPVICNEDQLQVLECSIRDLEAGAGLLFRRLVQSRLSDSTERQSLATHMAFHQRSVSLRSRPLSKVEEELHSVEACISSPSLTIEAISDGLRGLGDIYCSIEEIMCLPSNQVCSPQQRKLLDGEMECSLELLDMCNTMSEVFTELKAIIQDLQVSLRKGDDAVLQTKIQSYIRLVKKAKKHSKKTLKKVVSNKEDCRIVKLLREAREITTSLFESTTHLLSKQIAMPKLSLISKAFQKKIPVICNEEQLQVLECCIGDLEAGAGLLFRRLVQSRASHIAEIQDVITQCAHRPAARTPAPLVARLEVLELNIVNLDNGIKNLFRKLIQRFSPSSIVDYTVYAHALVPKDDNCCLSSKQRSCSTNKNNRAAPTQDVERIMCLPSNQICSSQQRKLLDGEMECSLELLDICNAMSEVFTELKAIIQDLQVSLRKGDNAVAKIHSYIRLVKKAKKHFKKTVKVASDKEDCKIVKLLSKAREITTSLLESTMHLLSKQIQMPKLSLFSKAFQKKNPVICNEEQLQVLECCIGDLEAGAGLLFRRLVQSRRDRRRSARNSSSKALAEADRHHVEFKQVVPARLQEEERCLLRGEQLQVLELDIAGLNNGVEVLFRRLIQRRVSLLNTLTLTDYAGLSPLSSFFSSLPFPEKKKRKHHTPSIETMAFRSASAPSSPHSNKTNVEEQLQSLKATITSPAETVETMLDGFSRIGAVYNNIEEIICLPSSQAQLCQNQQRKAVEQELEHSLVLLDLCNSIQESVSELKTSIQEMQLVHKRRDATVVQANIQYFIRLTKKVQKQSKKISKKSASAEQEGSRVIKLLAEAREVAISMLESSSHLLSKKITTSNSSKWSLVSKAFQKTGLACQEEQLQALEFAIVDLESGVETLFRRLIQIRVSLLNALSLVNNIETRFLLFSSISSEKKEALHYP</sequence>
<reference evidence="1" key="1">
    <citation type="journal article" date="2009" name="Rice">
        <title>De Novo Next Generation Sequencing of Plant Genomes.</title>
        <authorList>
            <person name="Rounsley S."/>
            <person name="Marri P.R."/>
            <person name="Yu Y."/>
            <person name="He R."/>
            <person name="Sisneros N."/>
            <person name="Goicoechea J.L."/>
            <person name="Lee S.J."/>
            <person name="Angelova A."/>
            <person name="Kudrna D."/>
            <person name="Luo M."/>
            <person name="Affourtit J."/>
            <person name="Desany B."/>
            <person name="Knight J."/>
            <person name="Niazi F."/>
            <person name="Egholm M."/>
            <person name="Wing R.A."/>
        </authorList>
    </citation>
    <scope>NUCLEOTIDE SEQUENCE [LARGE SCALE GENOMIC DNA]</scope>
    <source>
        <strain evidence="1">cv. IRGC 105608</strain>
    </source>
</reference>
<dbReference type="GO" id="GO:0048367">
    <property type="term" value="P:shoot system development"/>
    <property type="evidence" value="ECO:0007669"/>
    <property type="project" value="InterPro"/>
</dbReference>
<protein>
    <submittedName>
        <fullName evidence="1">Uncharacterized protein</fullName>
    </submittedName>
</protein>
<dbReference type="Pfam" id="PF03087">
    <property type="entry name" value="BPS1"/>
    <property type="match status" value="6"/>
</dbReference>
<dbReference type="PANTHER" id="PTHR33070">
    <property type="entry name" value="OS06G0725500 PROTEIN"/>
    <property type="match status" value="1"/>
</dbReference>
<dbReference type="PANTHER" id="PTHR33070:SF50">
    <property type="entry name" value="OS08G0553050 PROTEIN"/>
    <property type="match status" value="1"/>
</dbReference>
<organism evidence="1">
    <name type="scientific">Oryza barthii</name>
    <dbReference type="NCBI Taxonomy" id="65489"/>
    <lineage>
        <taxon>Eukaryota</taxon>
        <taxon>Viridiplantae</taxon>
        <taxon>Streptophyta</taxon>
        <taxon>Embryophyta</taxon>
        <taxon>Tracheophyta</taxon>
        <taxon>Spermatophyta</taxon>
        <taxon>Magnoliopsida</taxon>
        <taxon>Liliopsida</taxon>
        <taxon>Poales</taxon>
        <taxon>Poaceae</taxon>
        <taxon>BOP clade</taxon>
        <taxon>Oryzoideae</taxon>
        <taxon>Oryzeae</taxon>
        <taxon>Oryzinae</taxon>
        <taxon>Oryza</taxon>
    </lineage>
</organism>
<reference evidence="1" key="2">
    <citation type="submission" date="2015-03" db="UniProtKB">
        <authorList>
            <consortium name="EnsemblPlants"/>
        </authorList>
    </citation>
    <scope>IDENTIFICATION</scope>
</reference>
<keyword evidence="2" id="KW-1185">Reference proteome</keyword>
<name>A0A0D3H2Z0_9ORYZ</name>
<evidence type="ECO:0000313" key="2">
    <source>
        <dbReference type="Proteomes" id="UP000026960"/>
    </source>
</evidence>
<dbReference type="InterPro" id="IPR004320">
    <property type="entry name" value="BPS1_pln"/>
</dbReference>
<accession>A0A0D3H2Z0</accession>
<evidence type="ECO:0000313" key="1">
    <source>
        <dbReference type="EnsemblPlants" id="OBART08G22930.3"/>
    </source>
</evidence>